<name>A0ACC2UY98_9TREE</name>
<evidence type="ECO:0000313" key="2">
    <source>
        <dbReference type="Proteomes" id="UP001230649"/>
    </source>
</evidence>
<sequence length="151" mass="16700">MPFTPSTIASSVAPPAYSTAAPAPKYTPNEELHNASADSKYQYGFNVTPNLSYDDEKLKLTRTASDSSVDSENSNVDMKKDNVGESQGPYAFDGGAPIKDVTSNQRTSKRSLISKIKSLVKPPNASTEKPKSSRYMYVLRLWLLRKLQYEL</sequence>
<evidence type="ECO:0000313" key="1">
    <source>
        <dbReference type="EMBL" id="KAJ9092049.1"/>
    </source>
</evidence>
<dbReference type="Proteomes" id="UP001230649">
    <property type="component" value="Unassembled WGS sequence"/>
</dbReference>
<protein>
    <submittedName>
        <fullName evidence="1">Uncharacterized protein</fullName>
    </submittedName>
</protein>
<gene>
    <name evidence="1" type="ORF">QFC20_007480</name>
</gene>
<comment type="caution">
    <text evidence="1">The sequence shown here is derived from an EMBL/GenBank/DDBJ whole genome shotgun (WGS) entry which is preliminary data.</text>
</comment>
<reference evidence="1" key="1">
    <citation type="submission" date="2023-04" db="EMBL/GenBank/DDBJ databases">
        <title>Draft Genome sequencing of Naganishia species isolated from polar environments using Oxford Nanopore Technology.</title>
        <authorList>
            <person name="Leo P."/>
            <person name="Venkateswaran K."/>
        </authorList>
    </citation>
    <scope>NUCLEOTIDE SEQUENCE</scope>
    <source>
        <strain evidence="1">MNA-CCFEE 5262</strain>
    </source>
</reference>
<keyword evidence="2" id="KW-1185">Reference proteome</keyword>
<proteinExistence type="predicted"/>
<dbReference type="EMBL" id="JASBWS010000185">
    <property type="protein sequence ID" value="KAJ9092049.1"/>
    <property type="molecule type" value="Genomic_DNA"/>
</dbReference>
<accession>A0ACC2UY98</accession>
<organism evidence="1 2">
    <name type="scientific">Naganishia adeliensis</name>
    <dbReference type="NCBI Taxonomy" id="92952"/>
    <lineage>
        <taxon>Eukaryota</taxon>
        <taxon>Fungi</taxon>
        <taxon>Dikarya</taxon>
        <taxon>Basidiomycota</taxon>
        <taxon>Agaricomycotina</taxon>
        <taxon>Tremellomycetes</taxon>
        <taxon>Filobasidiales</taxon>
        <taxon>Filobasidiaceae</taxon>
        <taxon>Naganishia</taxon>
    </lineage>
</organism>